<dbReference type="Proteomes" id="UP000505325">
    <property type="component" value="Chromosome"/>
</dbReference>
<protein>
    <submittedName>
        <fullName evidence="1">Uncharacterized protein</fullName>
    </submittedName>
</protein>
<dbReference type="AlphaFoldDB" id="A0A6M8UI69"/>
<organism evidence="1 2">
    <name type="scientific">Paramixta manurensis</name>
    <dbReference type="NCBI Taxonomy" id="2740817"/>
    <lineage>
        <taxon>Bacteria</taxon>
        <taxon>Pseudomonadati</taxon>
        <taxon>Pseudomonadota</taxon>
        <taxon>Gammaproteobacteria</taxon>
        <taxon>Enterobacterales</taxon>
        <taxon>Erwiniaceae</taxon>
        <taxon>Paramixta</taxon>
    </lineage>
</organism>
<evidence type="ECO:0000313" key="2">
    <source>
        <dbReference type="Proteomes" id="UP000505325"/>
    </source>
</evidence>
<dbReference type="KEGG" id="pmak:PMPD1_2498"/>
<accession>A0A6M8UI69</accession>
<reference evidence="1 2" key="1">
    <citation type="submission" date="2020-06" db="EMBL/GenBank/DDBJ databases">
        <title>Genome sequence of Paramixta manurensis strain PD-1.</title>
        <authorList>
            <person name="Lee C.W."/>
            <person name="Kim J."/>
        </authorList>
    </citation>
    <scope>NUCLEOTIDE SEQUENCE [LARGE SCALE GENOMIC DNA]</scope>
    <source>
        <strain evidence="1 2">PD-1</strain>
    </source>
</reference>
<proteinExistence type="predicted"/>
<sequence>MSYIEDNIHLLSAFNRHDSKTVATMKEYVLPWAKERLKNLEDLNELCPPAVFLNDINELRQGIKTCEERLQAL</sequence>
<evidence type="ECO:0000313" key="1">
    <source>
        <dbReference type="EMBL" id="QKJ87440.1"/>
    </source>
</evidence>
<name>A0A6M8UI69_9GAMM</name>
<gene>
    <name evidence="1" type="ORF">PMPD1_2498</name>
</gene>
<keyword evidence="2" id="KW-1185">Reference proteome</keyword>
<dbReference type="EMBL" id="CP054212">
    <property type="protein sequence ID" value="QKJ87440.1"/>
    <property type="molecule type" value="Genomic_DNA"/>
</dbReference>